<dbReference type="Gene3D" id="2.70.70.10">
    <property type="entry name" value="Glucose Permease (Domain IIA)"/>
    <property type="match status" value="1"/>
</dbReference>
<dbReference type="InterPro" id="IPR011055">
    <property type="entry name" value="Dup_hybrid_motif"/>
</dbReference>
<feature type="signal peptide" evidence="2">
    <location>
        <begin position="1"/>
        <end position="25"/>
    </location>
</feature>
<feature type="compositionally biased region" description="Basic residues" evidence="1">
    <location>
        <begin position="63"/>
        <end position="85"/>
    </location>
</feature>
<accession>A0ABR9RNE7</accession>
<dbReference type="PANTHER" id="PTHR21666:SF270">
    <property type="entry name" value="MUREIN HYDROLASE ACTIVATOR ENVC"/>
    <property type="match status" value="1"/>
</dbReference>
<dbReference type="Proteomes" id="UP000756387">
    <property type="component" value="Unassembled WGS sequence"/>
</dbReference>
<feature type="domain" description="M23ase beta-sheet core" evidence="3">
    <location>
        <begin position="118"/>
        <end position="208"/>
    </location>
</feature>
<organism evidence="4 5">
    <name type="scientific">Nocardioides malaquae</name>
    <dbReference type="NCBI Taxonomy" id="2773426"/>
    <lineage>
        <taxon>Bacteria</taxon>
        <taxon>Bacillati</taxon>
        <taxon>Actinomycetota</taxon>
        <taxon>Actinomycetes</taxon>
        <taxon>Propionibacteriales</taxon>
        <taxon>Nocardioidaceae</taxon>
        <taxon>Nocardioides</taxon>
    </lineage>
</organism>
<comment type="caution">
    <text evidence="4">The sequence shown here is derived from an EMBL/GenBank/DDBJ whole genome shotgun (WGS) entry which is preliminary data.</text>
</comment>
<dbReference type="InterPro" id="IPR050570">
    <property type="entry name" value="Cell_wall_metabolism_enzyme"/>
</dbReference>
<dbReference type="InterPro" id="IPR028994">
    <property type="entry name" value="Integrin_alpha_N"/>
</dbReference>
<evidence type="ECO:0000256" key="2">
    <source>
        <dbReference type="SAM" id="SignalP"/>
    </source>
</evidence>
<evidence type="ECO:0000259" key="3">
    <source>
        <dbReference type="Pfam" id="PF01551"/>
    </source>
</evidence>
<dbReference type="PANTHER" id="PTHR21666">
    <property type="entry name" value="PEPTIDASE-RELATED"/>
    <property type="match status" value="1"/>
</dbReference>
<keyword evidence="5" id="KW-1185">Reference proteome</keyword>
<evidence type="ECO:0000256" key="1">
    <source>
        <dbReference type="SAM" id="MobiDB-lite"/>
    </source>
</evidence>
<dbReference type="EMBL" id="JADCSA010000001">
    <property type="protein sequence ID" value="MBE7323098.1"/>
    <property type="molecule type" value="Genomic_DNA"/>
</dbReference>
<dbReference type="RefSeq" id="WP_193636440.1">
    <property type="nucleotide sequence ID" value="NZ_JADCSA010000001.1"/>
</dbReference>
<sequence length="456" mass="47950">MQRSPRPRLTGALLVALLTPALVISAPEAGNAVVGAVESARHSSELVTKSGSVKAAKPQKPQKAQKARAAAKKKAARKRARRAARRTPVPVTTHQLPFVCDQEWVGSTRSHHSPSAHSIDFNAPDDLGKPVLASAPGRVVTAVNNGTSGYGRYVVVDHGNGESSVYAHLQHVHVVVGTWVDQGSLLGQLGTTGNSSGPHLHYEQKVGRGVVAPWINRVRYAYGTSRSSNCADVPLAGHFFEGEGAQVAVFRRTGNAQVHVRTPQGSSRVLAAGAPTDEPLVGDWTGEGLQSVGTFSPLTRTFTLAGEAGFSSLRFGKRGDRPVAGDWDGDGRWEIGVRRPGSSAFRLRSATGTVTTLKLGVASDVPLAGDWDGDGITDVGVFDVATATFTLRTRGATPTTVTVRHGSPGHHPVVADWDGDGVTDLGTWDPATATFAKRLAGAAGVRTETVRHGRAR</sequence>
<keyword evidence="2" id="KW-0732">Signal</keyword>
<dbReference type="InterPro" id="IPR016047">
    <property type="entry name" value="M23ase_b-sheet_dom"/>
</dbReference>
<gene>
    <name evidence="4" type="ORF">IEQ44_00345</name>
</gene>
<evidence type="ECO:0000313" key="4">
    <source>
        <dbReference type="EMBL" id="MBE7323098.1"/>
    </source>
</evidence>
<evidence type="ECO:0000313" key="5">
    <source>
        <dbReference type="Proteomes" id="UP000756387"/>
    </source>
</evidence>
<feature type="region of interest" description="Disordered" evidence="1">
    <location>
        <begin position="49"/>
        <end position="88"/>
    </location>
</feature>
<protein>
    <submittedName>
        <fullName evidence="4">VCBS repeat domain-containing M23 family metallopeptidase</fullName>
    </submittedName>
</protein>
<dbReference type="CDD" id="cd12797">
    <property type="entry name" value="M23_peptidase"/>
    <property type="match status" value="1"/>
</dbReference>
<dbReference type="SUPFAM" id="SSF69318">
    <property type="entry name" value="Integrin alpha N-terminal domain"/>
    <property type="match status" value="1"/>
</dbReference>
<reference evidence="4 5" key="1">
    <citation type="submission" date="2020-10" db="EMBL/GenBank/DDBJ databases">
        <title>Nocardioides sp. isolated from sludge.</title>
        <authorList>
            <person name="Zhang X."/>
        </authorList>
    </citation>
    <scope>NUCLEOTIDE SEQUENCE [LARGE SCALE GENOMIC DNA]</scope>
    <source>
        <strain evidence="4 5">Y6</strain>
    </source>
</reference>
<name>A0ABR9RNE7_9ACTN</name>
<dbReference type="Pfam" id="PF01551">
    <property type="entry name" value="Peptidase_M23"/>
    <property type="match status" value="1"/>
</dbReference>
<dbReference type="SUPFAM" id="SSF51261">
    <property type="entry name" value="Duplicated hybrid motif"/>
    <property type="match status" value="1"/>
</dbReference>
<proteinExistence type="predicted"/>
<feature type="chain" id="PRO_5046153153" evidence="2">
    <location>
        <begin position="26"/>
        <end position="456"/>
    </location>
</feature>